<dbReference type="GO" id="GO:0005615">
    <property type="term" value="C:extracellular space"/>
    <property type="evidence" value="ECO:0007669"/>
    <property type="project" value="UniProtKB-KW"/>
</dbReference>
<dbReference type="AlphaFoldDB" id="A0A067PDG8"/>
<sequence length="120" mass="13341">MPTLTLLTNVKLADPKAFALEFSKLGAETLGKPELYISVSYTYNETLTFNGSFAPAFNLSIKSLDNINHEVNEQYSKVLFKFLEDKLGVPGDRGYIEFVDPGRVNMGYKGTTFGTIFGKK</sequence>
<dbReference type="Proteomes" id="UP000027073">
    <property type="component" value="Unassembled WGS sequence"/>
</dbReference>
<dbReference type="PANTHER" id="PTHR11954:SF6">
    <property type="entry name" value="MACROPHAGE MIGRATION INHIBITORY FACTOR"/>
    <property type="match status" value="1"/>
</dbReference>
<keyword evidence="3" id="KW-0202">Cytokine</keyword>
<evidence type="ECO:0000256" key="5">
    <source>
        <dbReference type="ARBA" id="ARBA00023235"/>
    </source>
</evidence>
<dbReference type="EMBL" id="KL198004">
    <property type="protein sequence ID" value="KDQ33921.1"/>
    <property type="molecule type" value="Genomic_DNA"/>
</dbReference>
<comment type="similarity">
    <text evidence="2">Belongs to the MIF family.</text>
</comment>
<evidence type="ECO:0000256" key="12">
    <source>
        <dbReference type="ARBA" id="ARBA00042730"/>
    </source>
</evidence>
<protein>
    <recommendedName>
        <fullName evidence="12">L-dopachrome isomerase</fullName>
        <ecNumber evidence="9">5.3.2.1</ecNumber>
        <ecNumber evidence="8">5.3.3.12</ecNumber>
    </recommendedName>
    <alternativeName>
        <fullName evidence="10">L-dopachrome tautomerase</fullName>
    </alternativeName>
    <alternativeName>
        <fullName evidence="11">Phenylpyruvate tautomerase</fullName>
    </alternativeName>
</protein>
<evidence type="ECO:0000256" key="10">
    <source>
        <dbReference type="ARBA" id="ARBA00041631"/>
    </source>
</evidence>
<keyword evidence="5" id="KW-0413">Isomerase</keyword>
<evidence type="ECO:0000256" key="1">
    <source>
        <dbReference type="ARBA" id="ARBA00004613"/>
    </source>
</evidence>
<dbReference type="GO" id="GO:0050178">
    <property type="term" value="F:phenylpyruvate tautomerase activity"/>
    <property type="evidence" value="ECO:0007669"/>
    <property type="project" value="UniProtKB-EC"/>
</dbReference>
<accession>A0A067PDG8</accession>
<evidence type="ECO:0000313" key="13">
    <source>
        <dbReference type="EMBL" id="KDQ33921.1"/>
    </source>
</evidence>
<dbReference type="GO" id="GO:0004167">
    <property type="term" value="F:dopachrome isomerase activity"/>
    <property type="evidence" value="ECO:0007669"/>
    <property type="project" value="UniProtKB-EC"/>
</dbReference>
<evidence type="ECO:0000256" key="8">
    <source>
        <dbReference type="ARBA" id="ARBA00038932"/>
    </source>
</evidence>
<evidence type="ECO:0000256" key="9">
    <source>
        <dbReference type="ARBA" id="ARBA00039086"/>
    </source>
</evidence>
<dbReference type="PANTHER" id="PTHR11954">
    <property type="entry name" value="D-DOPACHROME DECARBOXYLASE"/>
    <property type="match status" value="1"/>
</dbReference>
<dbReference type="InParanoid" id="A0A067PDG8"/>
<dbReference type="VEuPathDB" id="FungiDB:PLEOSDRAFT_21661"/>
<gene>
    <name evidence="13" type="ORF">PLEOSDRAFT_21661</name>
</gene>
<dbReference type="SUPFAM" id="SSF55331">
    <property type="entry name" value="Tautomerase/MIF"/>
    <property type="match status" value="1"/>
</dbReference>
<dbReference type="Gene3D" id="3.30.429.10">
    <property type="entry name" value="Macrophage Migration Inhibitory Factor"/>
    <property type="match status" value="1"/>
</dbReference>
<proteinExistence type="inferred from homology"/>
<dbReference type="Pfam" id="PF01187">
    <property type="entry name" value="MIF"/>
    <property type="match status" value="1"/>
</dbReference>
<dbReference type="EC" id="5.3.2.1" evidence="9"/>
<dbReference type="InterPro" id="IPR014347">
    <property type="entry name" value="Tautomerase/MIF_sf"/>
</dbReference>
<dbReference type="InterPro" id="IPR001398">
    <property type="entry name" value="Macrophage_inhib_fac"/>
</dbReference>
<evidence type="ECO:0000256" key="2">
    <source>
        <dbReference type="ARBA" id="ARBA00005851"/>
    </source>
</evidence>
<organism evidence="13 14">
    <name type="scientific">Pleurotus ostreatus (strain PC15)</name>
    <name type="common">Oyster mushroom</name>
    <dbReference type="NCBI Taxonomy" id="1137138"/>
    <lineage>
        <taxon>Eukaryota</taxon>
        <taxon>Fungi</taxon>
        <taxon>Dikarya</taxon>
        <taxon>Basidiomycota</taxon>
        <taxon>Agaricomycotina</taxon>
        <taxon>Agaricomycetes</taxon>
        <taxon>Agaricomycetidae</taxon>
        <taxon>Agaricales</taxon>
        <taxon>Pleurotineae</taxon>
        <taxon>Pleurotaceae</taxon>
        <taxon>Pleurotus</taxon>
    </lineage>
</organism>
<dbReference type="OrthoDB" id="255819at2759"/>
<keyword evidence="4" id="KW-0964">Secreted</keyword>
<evidence type="ECO:0000313" key="14">
    <source>
        <dbReference type="Proteomes" id="UP000027073"/>
    </source>
</evidence>
<reference evidence="14" key="1">
    <citation type="journal article" date="2014" name="Proc. Natl. Acad. Sci. U.S.A.">
        <title>Extensive sampling of basidiomycete genomes demonstrates inadequacy of the white-rot/brown-rot paradigm for wood decay fungi.</title>
        <authorList>
            <person name="Riley R."/>
            <person name="Salamov A.A."/>
            <person name="Brown D.W."/>
            <person name="Nagy L.G."/>
            <person name="Floudas D."/>
            <person name="Held B.W."/>
            <person name="Levasseur A."/>
            <person name="Lombard V."/>
            <person name="Morin E."/>
            <person name="Otillar R."/>
            <person name="Lindquist E.A."/>
            <person name="Sun H."/>
            <person name="LaButti K.M."/>
            <person name="Schmutz J."/>
            <person name="Jabbour D."/>
            <person name="Luo H."/>
            <person name="Baker S.E."/>
            <person name="Pisabarro A.G."/>
            <person name="Walton J.D."/>
            <person name="Blanchette R.A."/>
            <person name="Henrissat B."/>
            <person name="Martin F."/>
            <person name="Cullen D."/>
            <person name="Hibbett D.S."/>
            <person name="Grigoriev I.V."/>
        </authorList>
    </citation>
    <scope>NUCLEOTIDE SEQUENCE [LARGE SCALE GENOMIC DNA]</scope>
    <source>
        <strain evidence="14">PC15</strain>
    </source>
</reference>
<comment type="catalytic activity">
    <reaction evidence="7">
        <text>L-dopachrome = 5,6-dihydroxyindole-2-carboxylate</text>
        <dbReference type="Rhea" id="RHEA:13041"/>
        <dbReference type="ChEBI" id="CHEBI:16875"/>
        <dbReference type="ChEBI" id="CHEBI:57509"/>
        <dbReference type="EC" id="5.3.3.12"/>
    </reaction>
</comment>
<dbReference type="STRING" id="1137138.A0A067PDG8"/>
<evidence type="ECO:0000256" key="4">
    <source>
        <dbReference type="ARBA" id="ARBA00022525"/>
    </source>
</evidence>
<name>A0A067PDG8_PLEO1</name>
<evidence type="ECO:0000256" key="3">
    <source>
        <dbReference type="ARBA" id="ARBA00022514"/>
    </source>
</evidence>
<dbReference type="EC" id="5.3.3.12" evidence="8"/>
<evidence type="ECO:0000256" key="6">
    <source>
        <dbReference type="ARBA" id="ARBA00036735"/>
    </source>
</evidence>
<evidence type="ECO:0000256" key="7">
    <source>
        <dbReference type="ARBA" id="ARBA00036823"/>
    </source>
</evidence>
<dbReference type="HOGENOM" id="CLU_129906_1_0_1"/>
<comment type="subcellular location">
    <subcellularLocation>
        <location evidence="1">Secreted</location>
    </subcellularLocation>
</comment>
<comment type="catalytic activity">
    <reaction evidence="6">
        <text>3-phenylpyruvate = enol-phenylpyruvate</text>
        <dbReference type="Rhea" id="RHEA:17097"/>
        <dbReference type="ChEBI" id="CHEBI:16815"/>
        <dbReference type="ChEBI" id="CHEBI:18005"/>
        <dbReference type="EC" id="5.3.2.1"/>
    </reaction>
</comment>
<evidence type="ECO:0000256" key="11">
    <source>
        <dbReference type="ARBA" id="ARBA00041912"/>
    </source>
</evidence>